<reference evidence="2 3" key="1">
    <citation type="journal article" date="2014" name="PLoS Genet.">
        <title>Comparative Genomic Analysis of N2-Fixing and Non-N2-Fixing Paenibacillus spp.: Organization, Evolution and Expression of the Nitrogen Fixation Genes.</title>
        <authorList>
            <person name="Xie J.B."/>
            <person name="Du Z."/>
            <person name="Bai L."/>
            <person name="Tian C."/>
            <person name="Zhang Y."/>
            <person name="Xie J.Y."/>
            <person name="Wang T."/>
            <person name="Liu X."/>
            <person name="Chen X."/>
            <person name="Cheng Q."/>
            <person name="Chen S."/>
            <person name="Li J."/>
        </authorList>
    </citation>
    <scope>NUCLEOTIDE SEQUENCE [LARGE SCALE GENOMIC DNA]</scope>
    <source>
        <strain evidence="2 3">T27</strain>
    </source>
</reference>
<dbReference type="Proteomes" id="UP000019772">
    <property type="component" value="Chromosome"/>
</dbReference>
<evidence type="ECO:0000259" key="1">
    <source>
        <dbReference type="Pfam" id="PF14040"/>
    </source>
</evidence>
<dbReference type="eggNOG" id="COG3209">
    <property type="taxonomic scope" value="Bacteria"/>
</dbReference>
<name>X4ZP89_9BACL</name>
<proteinExistence type="predicted"/>
<dbReference type="AlphaFoldDB" id="X4ZP89"/>
<dbReference type="EMBL" id="CP004078">
    <property type="protein sequence ID" value="AHV98345.1"/>
    <property type="molecule type" value="Genomic_DNA"/>
</dbReference>
<dbReference type="KEGG" id="psab:PSAB_17225"/>
<gene>
    <name evidence="2" type="ORF">PSAB_17225</name>
</gene>
<dbReference type="Pfam" id="PF14040">
    <property type="entry name" value="DNase_NucA_NucB"/>
    <property type="match status" value="1"/>
</dbReference>
<dbReference type="PATRIC" id="fig|1268072.3.peg.3546"/>
<organism evidence="2 3">
    <name type="scientific">Paenibacillus sabinae T27</name>
    <dbReference type="NCBI Taxonomy" id="1268072"/>
    <lineage>
        <taxon>Bacteria</taxon>
        <taxon>Bacillati</taxon>
        <taxon>Bacillota</taxon>
        <taxon>Bacilli</taxon>
        <taxon>Bacillales</taxon>
        <taxon>Paenibacillaceae</taxon>
        <taxon>Paenibacillus</taxon>
    </lineage>
</organism>
<evidence type="ECO:0000313" key="2">
    <source>
        <dbReference type="EMBL" id="AHV98345.1"/>
    </source>
</evidence>
<dbReference type="InterPro" id="IPR029476">
    <property type="entry name" value="DNase_NucA_NucB"/>
</dbReference>
<accession>X4ZP89</accession>
<protein>
    <submittedName>
        <fullName evidence="2">Nuclease</fullName>
    </submittedName>
</protein>
<sequence length="146" mass="16573">MRKQNRITALLAMLLLLLLLSYLAERNGWDFRNAPSSDKEVVQLIFPSDEYPETAKHIEKAIERGESSVCTINREGAEENRRESLKGIPTKKHYDRDEWPMAMCEEGGTGADIAYISPADNRGAGSWVGNQLEKLKDGTRVEFIFR</sequence>
<dbReference type="HOGENOM" id="CLU_150636_0_0_9"/>
<feature type="domain" description="Deoxyribonuclease NucA/NucB" evidence="1">
    <location>
        <begin position="73"/>
        <end position="141"/>
    </location>
</feature>
<keyword evidence="3" id="KW-1185">Reference proteome</keyword>
<dbReference type="STRING" id="1268072.PSAB_17225"/>
<evidence type="ECO:0000313" key="3">
    <source>
        <dbReference type="Proteomes" id="UP000019772"/>
    </source>
</evidence>